<evidence type="ECO:0000313" key="15">
    <source>
        <dbReference type="EMBL" id="RRT82093.1"/>
    </source>
</evidence>
<dbReference type="Pfam" id="PF08263">
    <property type="entry name" value="LRRNT_2"/>
    <property type="match status" value="1"/>
</dbReference>
<comment type="subcellular location">
    <subcellularLocation>
        <location evidence="1">Membrane</location>
    </subcellularLocation>
</comment>
<comment type="caution">
    <text evidence="15">The sequence shown here is derived from an EMBL/GenBank/DDBJ whole genome shotgun (WGS) entry which is preliminary data.</text>
</comment>
<dbReference type="Proteomes" id="UP000287651">
    <property type="component" value="Unassembled WGS sequence"/>
</dbReference>
<feature type="region of interest" description="Disordered" evidence="11">
    <location>
        <begin position="309"/>
        <end position="349"/>
    </location>
</feature>
<gene>
    <name evidence="15" type="ORF">B296_00004635</name>
</gene>
<evidence type="ECO:0000256" key="5">
    <source>
        <dbReference type="ARBA" id="ARBA00022737"/>
    </source>
</evidence>
<dbReference type="PANTHER" id="PTHR48007">
    <property type="entry name" value="LEUCINE-RICH REPEAT RECEPTOR-LIKE PROTEIN KINASE PXC1"/>
    <property type="match status" value="1"/>
</dbReference>
<dbReference type="FunFam" id="3.30.200.20:FF:000307">
    <property type="entry name" value="pollen receptor-like kinase 1"/>
    <property type="match status" value="1"/>
</dbReference>
<feature type="transmembrane region" description="Helical" evidence="12">
    <location>
        <begin position="279"/>
        <end position="299"/>
    </location>
</feature>
<dbReference type="InterPro" id="IPR001611">
    <property type="entry name" value="Leu-rich_rpt"/>
</dbReference>
<evidence type="ECO:0000256" key="12">
    <source>
        <dbReference type="SAM" id="Phobius"/>
    </source>
</evidence>
<dbReference type="InterPro" id="IPR000719">
    <property type="entry name" value="Prot_kinase_dom"/>
</dbReference>
<proteinExistence type="predicted"/>
<keyword evidence="6" id="KW-0547">Nucleotide-binding</keyword>
<keyword evidence="5" id="KW-0677">Repeat</keyword>
<keyword evidence="2" id="KW-0433">Leucine-rich repeat</keyword>
<feature type="domain" description="Protein kinase" evidence="14">
    <location>
        <begin position="371"/>
        <end position="644"/>
    </location>
</feature>
<keyword evidence="3 12" id="KW-0812">Transmembrane</keyword>
<dbReference type="SUPFAM" id="SSF52058">
    <property type="entry name" value="L domain-like"/>
    <property type="match status" value="1"/>
</dbReference>
<keyword evidence="8 12" id="KW-1133">Transmembrane helix</keyword>
<evidence type="ECO:0000256" key="6">
    <source>
        <dbReference type="ARBA" id="ARBA00022741"/>
    </source>
</evidence>
<dbReference type="InterPro" id="IPR046959">
    <property type="entry name" value="PRK1-6/SRF4-like"/>
</dbReference>
<evidence type="ECO:0000313" key="16">
    <source>
        <dbReference type="Proteomes" id="UP000287651"/>
    </source>
</evidence>
<dbReference type="GO" id="GO:0004672">
    <property type="term" value="F:protein kinase activity"/>
    <property type="evidence" value="ECO:0007669"/>
    <property type="project" value="InterPro"/>
</dbReference>
<sequence>MAGRRFPPLFMALLFVVAAAAAASGVASSSDAEVLLGFKATISDPSGALKSWVASSDPCNKNVSNWAGIICDNDGHVSGLRLEDMSLAGSLAQLSLLKGLLGLRVLSFMRNDLEGPMPEVGKMESLRAIYLSANKLSGEIPDNAFAGMSRLKKLHLSNNGFSGSIPSSIAALPKLLELRLDDNRFSGTIPDLQLTTVKLVNVSNNYLEGRIPDSLRMMNANMFAGEDCYPFPPSLPLVAFRLISFTFAAGNKALCGDPLQAPCQSSSSSSQGSTTQQPMVIAAVAIFVLLGIFAVAFLMPRHRQVQDEQVARLQAPKNPEPAPTKEKKLEEGEAGYEGSSNGRKAPKEHEQGRLIFVRAGRERFELQDLLKSSAEILGSGKFGCSYKASLTDGPSMVVKRFRDMNRVGKEDFEEHMRRLGRLSHSNLLPLVAYYYRKDEKLMVTDYVPKRSLANALHGFRAASVPALDWPTRLKIVRGIAKGLNYLYEELQMLSVPHGHLKSSNVLLSDSFEPLLTDYALVPVMNQAHAAQSMVAHKAPECKQHGKTSKKSDIWSFGILILEILTGKISIIDSPQEKGGVDLAAWVNSVDREEWTSKVLDCETKATKKNKGEMLKLLQIGLACCEANVDKRYELETALDRIEELKEEGDEEDSSSIPMEGGATTGDDLSIVDIN</sequence>
<dbReference type="Gene3D" id="3.80.10.10">
    <property type="entry name" value="Ribonuclease Inhibitor"/>
    <property type="match status" value="1"/>
</dbReference>
<dbReference type="InterPro" id="IPR013210">
    <property type="entry name" value="LRR_N_plant-typ"/>
</dbReference>
<protein>
    <recommendedName>
        <fullName evidence="14">Protein kinase domain-containing protein</fullName>
    </recommendedName>
</protein>
<evidence type="ECO:0000259" key="14">
    <source>
        <dbReference type="PROSITE" id="PS50011"/>
    </source>
</evidence>
<dbReference type="AlphaFoldDB" id="A0A427B0Q6"/>
<feature type="compositionally biased region" description="Acidic residues" evidence="11">
    <location>
        <begin position="644"/>
        <end position="653"/>
    </location>
</feature>
<dbReference type="Pfam" id="PF07714">
    <property type="entry name" value="PK_Tyr_Ser-Thr"/>
    <property type="match status" value="1"/>
</dbReference>
<dbReference type="SUPFAM" id="SSF56112">
    <property type="entry name" value="Protein kinase-like (PK-like)"/>
    <property type="match status" value="1"/>
</dbReference>
<evidence type="ECO:0000256" key="8">
    <source>
        <dbReference type="ARBA" id="ARBA00022989"/>
    </source>
</evidence>
<evidence type="ECO:0000256" key="7">
    <source>
        <dbReference type="ARBA" id="ARBA00022840"/>
    </source>
</evidence>
<dbReference type="Gene3D" id="3.30.200.20">
    <property type="entry name" value="Phosphorylase Kinase, domain 1"/>
    <property type="match status" value="1"/>
</dbReference>
<dbReference type="PROSITE" id="PS50011">
    <property type="entry name" value="PROTEIN_KINASE_DOM"/>
    <property type="match status" value="1"/>
</dbReference>
<keyword evidence="9 12" id="KW-0472">Membrane</keyword>
<dbReference type="EMBL" id="AMZH03000763">
    <property type="protein sequence ID" value="RRT82093.1"/>
    <property type="molecule type" value="Genomic_DNA"/>
</dbReference>
<dbReference type="PANTHER" id="PTHR48007:SF49">
    <property type="entry name" value="OS08G0521200 PROTEIN"/>
    <property type="match status" value="1"/>
</dbReference>
<dbReference type="GO" id="GO:0005524">
    <property type="term" value="F:ATP binding"/>
    <property type="evidence" value="ECO:0007669"/>
    <property type="project" value="UniProtKB-KW"/>
</dbReference>
<feature type="signal peptide" evidence="13">
    <location>
        <begin position="1"/>
        <end position="22"/>
    </location>
</feature>
<evidence type="ECO:0000256" key="4">
    <source>
        <dbReference type="ARBA" id="ARBA00022729"/>
    </source>
</evidence>
<evidence type="ECO:0000256" key="1">
    <source>
        <dbReference type="ARBA" id="ARBA00004370"/>
    </source>
</evidence>
<feature type="chain" id="PRO_5019518899" description="Protein kinase domain-containing protein" evidence="13">
    <location>
        <begin position="23"/>
        <end position="674"/>
    </location>
</feature>
<evidence type="ECO:0000256" key="3">
    <source>
        <dbReference type="ARBA" id="ARBA00022692"/>
    </source>
</evidence>
<keyword evidence="4 13" id="KW-0732">Signal</keyword>
<dbReference type="Pfam" id="PF13855">
    <property type="entry name" value="LRR_8"/>
    <property type="match status" value="1"/>
</dbReference>
<keyword evidence="7" id="KW-0067">ATP-binding</keyword>
<evidence type="ECO:0000256" key="2">
    <source>
        <dbReference type="ARBA" id="ARBA00022614"/>
    </source>
</evidence>
<evidence type="ECO:0000256" key="13">
    <source>
        <dbReference type="SAM" id="SignalP"/>
    </source>
</evidence>
<reference evidence="15 16" key="1">
    <citation type="journal article" date="2014" name="Agronomy (Basel)">
        <title>A Draft Genome Sequence for Ensete ventricosum, the Drought-Tolerant Tree Against Hunger.</title>
        <authorList>
            <person name="Harrison J."/>
            <person name="Moore K.A."/>
            <person name="Paszkiewicz K."/>
            <person name="Jones T."/>
            <person name="Grant M."/>
            <person name="Ambacheew D."/>
            <person name="Muzemil S."/>
            <person name="Studholme D.J."/>
        </authorList>
    </citation>
    <scope>NUCLEOTIDE SEQUENCE [LARGE SCALE GENOMIC DNA]</scope>
</reference>
<dbReference type="InterPro" id="IPR011009">
    <property type="entry name" value="Kinase-like_dom_sf"/>
</dbReference>
<organism evidence="15 16">
    <name type="scientific">Ensete ventricosum</name>
    <name type="common">Abyssinian banana</name>
    <name type="synonym">Musa ensete</name>
    <dbReference type="NCBI Taxonomy" id="4639"/>
    <lineage>
        <taxon>Eukaryota</taxon>
        <taxon>Viridiplantae</taxon>
        <taxon>Streptophyta</taxon>
        <taxon>Embryophyta</taxon>
        <taxon>Tracheophyta</taxon>
        <taxon>Spermatophyta</taxon>
        <taxon>Magnoliopsida</taxon>
        <taxon>Liliopsida</taxon>
        <taxon>Zingiberales</taxon>
        <taxon>Musaceae</taxon>
        <taxon>Ensete</taxon>
    </lineage>
</organism>
<accession>A0A427B0Q6</accession>
<keyword evidence="10" id="KW-0325">Glycoprotein</keyword>
<dbReference type="InterPro" id="IPR032675">
    <property type="entry name" value="LRR_dom_sf"/>
</dbReference>
<name>A0A427B0Q6_ENSVE</name>
<dbReference type="Gene3D" id="1.10.510.10">
    <property type="entry name" value="Transferase(Phosphotransferase) domain 1"/>
    <property type="match status" value="1"/>
</dbReference>
<dbReference type="GO" id="GO:0016020">
    <property type="term" value="C:membrane"/>
    <property type="evidence" value="ECO:0007669"/>
    <property type="project" value="UniProtKB-SubCell"/>
</dbReference>
<evidence type="ECO:0000256" key="10">
    <source>
        <dbReference type="ARBA" id="ARBA00023180"/>
    </source>
</evidence>
<evidence type="ECO:0000256" key="9">
    <source>
        <dbReference type="ARBA" id="ARBA00023136"/>
    </source>
</evidence>
<dbReference type="FunFam" id="3.80.10.10:FF:000400">
    <property type="entry name" value="Nuclear pore complex protein NUP107"/>
    <property type="match status" value="1"/>
</dbReference>
<feature type="region of interest" description="Disordered" evidence="11">
    <location>
        <begin position="644"/>
        <end position="674"/>
    </location>
</feature>
<evidence type="ECO:0000256" key="11">
    <source>
        <dbReference type="SAM" id="MobiDB-lite"/>
    </source>
</evidence>
<dbReference type="InterPro" id="IPR001245">
    <property type="entry name" value="Ser-Thr/Tyr_kinase_cat_dom"/>
</dbReference>